<evidence type="ECO:0000313" key="3">
    <source>
        <dbReference type="Proteomes" id="UP000198775"/>
    </source>
</evidence>
<evidence type="ECO:0000313" key="2">
    <source>
        <dbReference type="EMBL" id="SEO75609.1"/>
    </source>
</evidence>
<dbReference type="GO" id="GO:0003676">
    <property type="term" value="F:nucleic acid binding"/>
    <property type="evidence" value="ECO:0007669"/>
    <property type="project" value="InterPro"/>
</dbReference>
<keyword evidence="3" id="KW-1185">Reference proteome</keyword>
<dbReference type="SUPFAM" id="SSF53098">
    <property type="entry name" value="Ribonuclease H-like"/>
    <property type="match status" value="1"/>
</dbReference>
<dbReference type="CDD" id="cd04659">
    <property type="entry name" value="Piwi_piwi-like_ProArk"/>
    <property type="match status" value="1"/>
</dbReference>
<proteinExistence type="predicted"/>
<protein>
    <recommendedName>
        <fullName evidence="1">Piwi domain-containing protein</fullName>
    </recommendedName>
</protein>
<dbReference type="InterPro" id="IPR003165">
    <property type="entry name" value="Piwi"/>
</dbReference>
<evidence type="ECO:0000259" key="1">
    <source>
        <dbReference type="SMART" id="SM00950"/>
    </source>
</evidence>
<name>A0A1H8S982_9EURY</name>
<organism evidence="2 3">
    <name type="scientific">Halorientalis persicus</name>
    <dbReference type="NCBI Taxonomy" id="1367881"/>
    <lineage>
        <taxon>Archaea</taxon>
        <taxon>Methanobacteriati</taxon>
        <taxon>Methanobacteriota</taxon>
        <taxon>Stenosarchaea group</taxon>
        <taxon>Halobacteria</taxon>
        <taxon>Halobacteriales</taxon>
        <taxon>Haloarculaceae</taxon>
        <taxon>Halorientalis</taxon>
    </lineage>
</organism>
<dbReference type="RefSeq" id="WP_244515034.1">
    <property type="nucleotide sequence ID" value="NZ_FOCX01000018.1"/>
</dbReference>
<dbReference type="EMBL" id="FOCX01000018">
    <property type="protein sequence ID" value="SEO75609.1"/>
    <property type="molecule type" value="Genomic_DNA"/>
</dbReference>
<dbReference type="InterPro" id="IPR036397">
    <property type="entry name" value="RNaseH_sf"/>
</dbReference>
<gene>
    <name evidence="2" type="ORF">SAMN05216388_101852</name>
</gene>
<dbReference type="Gene3D" id="3.30.420.10">
    <property type="entry name" value="Ribonuclease H-like superfamily/Ribonuclease H"/>
    <property type="match status" value="1"/>
</dbReference>
<dbReference type="InterPro" id="IPR012337">
    <property type="entry name" value="RNaseH-like_sf"/>
</dbReference>
<feature type="domain" description="Piwi" evidence="1">
    <location>
        <begin position="151"/>
        <end position="461"/>
    </location>
</feature>
<sequence length="474" mass="53616">MTVYHPFRVEYLEEPEIQFGDGRSESSPKRGLFKYGPRLREDEHHAIRVGIIGDRTSIQRLSGLFQDMRSPIHTNPDDDDVKPWQVPYPGTGEQSNLNISIDDTKAWQQRISKASLRAIRTESSTKAKMEELLNQLQGDIEFLADIDGPDVIVVCIPKKVIDECTPDTESESKIQAAGSDLRNRIKILGMEAGIPTQLVKPSTLDINSERQRASRAWNLTAGLLYKSQRGYPWKTKDLDAGTCYAGISFYHKRGRGDSAVRAALTHVFTHHGHTILQSNPMRNMEEDDNGKPHLSYEGAQQLVKRIIDHYKQGKGGSPPSRLVLHKTSAFWEEEREGFLDAASDVATRDLVHVRERTDVRLFTDGQFTPQRGRLFSIPDDDRHYLFTTGYAASVGTYEGSNIPSPIEVRPDEFCETPSRQLCEETLFLTKMDWNTTALAVKMPVTIKIARKVGRVLSDVDANPDDAQVQYFYYM</sequence>
<reference evidence="3" key="1">
    <citation type="submission" date="2016-10" db="EMBL/GenBank/DDBJ databases">
        <authorList>
            <person name="Varghese N."/>
            <person name="Submissions S."/>
        </authorList>
    </citation>
    <scope>NUCLEOTIDE SEQUENCE [LARGE SCALE GENOMIC DNA]</scope>
    <source>
        <strain evidence="3">IBRC-M 10043</strain>
    </source>
</reference>
<dbReference type="AlphaFoldDB" id="A0A1H8S982"/>
<dbReference type="Proteomes" id="UP000198775">
    <property type="component" value="Unassembled WGS sequence"/>
</dbReference>
<dbReference type="SMART" id="SM00950">
    <property type="entry name" value="Piwi"/>
    <property type="match status" value="1"/>
</dbReference>
<accession>A0A1H8S982</accession>